<dbReference type="EMBL" id="BARS01057905">
    <property type="protein sequence ID" value="GAG43792.1"/>
    <property type="molecule type" value="Genomic_DNA"/>
</dbReference>
<dbReference type="PANTHER" id="PTHR43334:SF1">
    <property type="entry name" value="3-HYDROXYPROPIONATE--COA LIGASE [ADP-FORMING]"/>
    <property type="match status" value="1"/>
</dbReference>
<sequence length="122" mass="13525">MGLYVPKAGIGTFHQLPKKSGAVAFVSQSGGHSNWYTHYGPNYGIYFSKAISFGNAYVLDSTDFLEYLAIDPETRIICMYLEGVKDGRKLLRQVREINRVKPVILWKAGLTDLGARAVASHT</sequence>
<dbReference type="GO" id="GO:0005524">
    <property type="term" value="F:ATP binding"/>
    <property type="evidence" value="ECO:0007669"/>
    <property type="project" value="UniProtKB-KW"/>
</dbReference>
<dbReference type="Pfam" id="PF13607">
    <property type="entry name" value="Succ_CoA_lig"/>
    <property type="match status" value="1"/>
</dbReference>
<feature type="domain" description="Succinyl-CoA synthetase-like flavodoxin" evidence="4">
    <location>
        <begin position="21"/>
        <end position="122"/>
    </location>
</feature>
<dbReference type="SUPFAM" id="SSF52210">
    <property type="entry name" value="Succinyl-CoA synthetase domains"/>
    <property type="match status" value="1"/>
</dbReference>
<evidence type="ECO:0000256" key="3">
    <source>
        <dbReference type="ARBA" id="ARBA00022840"/>
    </source>
</evidence>
<dbReference type="AlphaFoldDB" id="X0Y910"/>
<protein>
    <recommendedName>
        <fullName evidence="4">Succinyl-CoA synthetase-like flavodoxin domain-containing protein</fullName>
    </recommendedName>
</protein>
<dbReference type="InterPro" id="IPR016102">
    <property type="entry name" value="Succinyl-CoA_synth-like"/>
</dbReference>
<dbReference type="PANTHER" id="PTHR43334">
    <property type="entry name" value="ACETATE--COA LIGASE [ADP-FORMING]"/>
    <property type="match status" value="1"/>
</dbReference>
<name>X0Y910_9ZZZZ</name>
<dbReference type="InterPro" id="IPR032875">
    <property type="entry name" value="Succ_CoA_lig_flav_dom"/>
</dbReference>
<keyword evidence="3" id="KW-0067">ATP-binding</keyword>
<dbReference type="GO" id="GO:0016874">
    <property type="term" value="F:ligase activity"/>
    <property type="evidence" value="ECO:0007669"/>
    <property type="project" value="UniProtKB-KW"/>
</dbReference>
<feature type="non-terminal residue" evidence="5">
    <location>
        <position position="122"/>
    </location>
</feature>
<organism evidence="5">
    <name type="scientific">marine sediment metagenome</name>
    <dbReference type="NCBI Taxonomy" id="412755"/>
    <lineage>
        <taxon>unclassified sequences</taxon>
        <taxon>metagenomes</taxon>
        <taxon>ecological metagenomes</taxon>
    </lineage>
</organism>
<evidence type="ECO:0000313" key="5">
    <source>
        <dbReference type="EMBL" id="GAG43792.1"/>
    </source>
</evidence>
<keyword evidence="2" id="KW-0547">Nucleotide-binding</keyword>
<reference evidence="5" key="1">
    <citation type="journal article" date="2014" name="Front. Microbiol.">
        <title>High frequency of phylogenetically diverse reductive dehalogenase-homologous genes in deep subseafloor sedimentary metagenomes.</title>
        <authorList>
            <person name="Kawai M."/>
            <person name="Futagami T."/>
            <person name="Toyoda A."/>
            <person name="Takaki Y."/>
            <person name="Nishi S."/>
            <person name="Hori S."/>
            <person name="Arai W."/>
            <person name="Tsubouchi T."/>
            <person name="Morono Y."/>
            <person name="Uchiyama I."/>
            <person name="Ito T."/>
            <person name="Fujiyama A."/>
            <person name="Inagaki F."/>
            <person name="Takami H."/>
        </authorList>
    </citation>
    <scope>NUCLEOTIDE SEQUENCE</scope>
    <source>
        <strain evidence="5">Expedition CK06-06</strain>
    </source>
</reference>
<evidence type="ECO:0000256" key="2">
    <source>
        <dbReference type="ARBA" id="ARBA00022741"/>
    </source>
</evidence>
<dbReference type="InterPro" id="IPR051538">
    <property type="entry name" value="Acyl-CoA_Synth/Transferase"/>
</dbReference>
<keyword evidence="1" id="KW-0436">Ligase</keyword>
<accession>X0Y910</accession>
<comment type="caution">
    <text evidence="5">The sequence shown here is derived from an EMBL/GenBank/DDBJ whole genome shotgun (WGS) entry which is preliminary data.</text>
</comment>
<evidence type="ECO:0000256" key="1">
    <source>
        <dbReference type="ARBA" id="ARBA00022598"/>
    </source>
</evidence>
<proteinExistence type="predicted"/>
<evidence type="ECO:0000259" key="4">
    <source>
        <dbReference type="Pfam" id="PF13607"/>
    </source>
</evidence>
<gene>
    <name evidence="5" type="ORF">S01H1_84705</name>
</gene>
<dbReference type="Gene3D" id="3.40.50.261">
    <property type="entry name" value="Succinyl-CoA synthetase domains"/>
    <property type="match status" value="1"/>
</dbReference>